<gene>
    <name evidence="3" type="ORF">Bca52824_076986</name>
</gene>
<feature type="domain" description="RNase H type-1" evidence="1">
    <location>
        <begin position="287"/>
        <end position="373"/>
    </location>
</feature>
<dbReference type="InterPro" id="IPR036397">
    <property type="entry name" value="RNaseH_sf"/>
</dbReference>
<accession>A0A8X7PUV9</accession>
<dbReference type="Pfam" id="PF13966">
    <property type="entry name" value="zf-RVT"/>
    <property type="match status" value="1"/>
</dbReference>
<organism evidence="3 4">
    <name type="scientific">Brassica carinata</name>
    <name type="common">Ethiopian mustard</name>
    <name type="synonym">Abyssinian cabbage</name>
    <dbReference type="NCBI Taxonomy" id="52824"/>
    <lineage>
        <taxon>Eukaryota</taxon>
        <taxon>Viridiplantae</taxon>
        <taxon>Streptophyta</taxon>
        <taxon>Embryophyta</taxon>
        <taxon>Tracheophyta</taxon>
        <taxon>Spermatophyta</taxon>
        <taxon>Magnoliopsida</taxon>
        <taxon>eudicotyledons</taxon>
        <taxon>Gunneridae</taxon>
        <taxon>Pentapetalae</taxon>
        <taxon>rosids</taxon>
        <taxon>malvids</taxon>
        <taxon>Brassicales</taxon>
        <taxon>Brassicaceae</taxon>
        <taxon>Brassiceae</taxon>
        <taxon>Brassica</taxon>
    </lineage>
</organism>
<dbReference type="CDD" id="cd06222">
    <property type="entry name" value="RNase_H_like"/>
    <property type="match status" value="1"/>
</dbReference>
<evidence type="ECO:0000313" key="3">
    <source>
        <dbReference type="EMBL" id="KAG2257692.1"/>
    </source>
</evidence>
<comment type="caution">
    <text evidence="3">The sequence shown here is derived from an EMBL/GenBank/DDBJ whole genome shotgun (WGS) entry which is preliminary data.</text>
</comment>
<evidence type="ECO:0000313" key="4">
    <source>
        <dbReference type="Proteomes" id="UP000886595"/>
    </source>
</evidence>
<proteinExistence type="predicted"/>
<evidence type="ECO:0000259" key="2">
    <source>
        <dbReference type="Pfam" id="PF13966"/>
    </source>
</evidence>
<dbReference type="EMBL" id="JAAMPC010000015">
    <property type="protein sequence ID" value="KAG2257692.1"/>
    <property type="molecule type" value="Genomic_DNA"/>
</dbReference>
<protein>
    <recommendedName>
        <fullName evidence="5">Reverse transcriptase zinc-binding domain</fullName>
    </recommendedName>
</protein>
<dbReference type="GO" id="GO:0003676">
    <property type="term" value="F:nucleic acid binding"/>
    <property type="evidence" value="ECO:0007669"/>
    <property type="project" value="InterPro"/>
</dbReference>
<sequence length="383" mass="43320">MVNIWSDAWLSTSNEEKAIGPIPELLMETRVKDLFFPNSCVWNKKKIDAILPELTPKILSIQASLEGAPDIRIWLKHTSGEYTTKTGYQVALESRAEETESRERLEFQWTKKIWEVSIPPKIKLLIWKAVHRGLPVNERLETRKIITSAACVKCGEIETIAHVFFTCPFALETWGQVPFKDNVVLSNVNQFIEGWKAVYTGLCLPPTGVNAGSVAAWVIWTLWISRKYRIFQGKIYSAQEVVAKAIVDAKDWNTAQTRFEIICQSDAAWKKESSEKDRFRSNTKIFTLVKSPLVTEGLALRSAMEQAILLDYKQISFESDSKILVTAILEGSHISDLHGILSDIKTLARVFTSVSFHWVARNSVSAVDMLAKQVLNDFVSNLV</sequence>
<dbReference type="GO" id="GO:0004523">
    <property type="term" value="F:RNA-DNA hybrid ribonuclease activity"/>
    <property type="evidence" value="ECO:0007669"/>
    <property type="project" value="InterPro"/>
</dbReference>
<dbReference type="InterPro" id="IPR002156">
    <property type="entry name" value="RNaseH_domain"/>
</dbReference>
<dbReference type="Pfam" id="PF13456">
    <property type="entry name" value="RVT_3"/>
    <property type="match status" value="1"/>
</dbReference>
<dbReference type="InterPro" id="IPR026960">
    <property type="entry name" value="RVT-Znf"/>
</dbReference>
<evidence type="ECO:0008006" key="5">
    <source>
        <dbReference type="Google" id="ProtNLM"/>
    </source>
</evidence>
<dbReference type="InterPro" id="IPR044730">
    <property type="entry name" value="RNase_H-like_dom_plant"/>
</dbReference>
<dbReference type="OrthoDB" id="1112108at2759"/>
<keyword evidence="4" id="KW-1185">Reference proteome</keyword>
<dbReference type="Proteomes" id="UP000886595">
    <property type="component" value="Unassembled WGS sequence"/>
</dbReference>
<reference evidence="3 4" key="1">
    <citation type="submission" date="2020-02" db="EMBL/GenBank/DDBJ databases">
        <authorList>
            <person name="Ma Q."/>
            <person name="Huang Y."/>
            <person name="Song X."/>
            <person name="Pei D."/>
        </authorList>
    </citation>
    <scope>NUCLEOTIDE SEQUENCE [LARGE SCALE GENOMIC DNA]</scope>
    <source>
        <strain evidence="3">Sxm20200214</strain>
        <tissue evidence="3">Leaf</tissue>
    </source>
</reference>
<evidence type="ECO:0000259" key="1">
    <source>
        <dbReference type="Pfam" id="PF13456"/>
    </source>
</evidence>
<feature type="domain" description="Reverse transcriptase zinc-binding" evidence="2">
    <location>
        <begin position="82"/>
        <end position="174"/>
    </location>
</feature>
<name>A0A8X7PUV9_BRACI</name>
<dbReference type="PANTHER" id="PTHR34146:SF11">
    <property type="entry name" value="RIBONUCLEASE H-LIKE SUPERFAMILY PROTEIN"/>
    <property type="match status" value="1"/>
</dbReference>
<dbReference type="PANTHER" id="PTHR34146">
    <property type="entry name" value="POLYNUCLEOTIDYL TRANSFERASE, RIBONUCLEASE H-LIKE SUPERFAMILY PROTEIN-RELATED"/>
    <property type="match status" value="1"/>
</dbReference>
<dbReference type="Gene3D" id="3.30.420.10">
    <property type="entry name" value="Ribonuclease H-like superfamily/Ribonuclease H"/>
    <property type="match status" value="1"/>
</dbReference>
<dbReference type="AlphaFoldDB" id="A0A8X7PUV9"/>